<dbReference type="SUPFAM" id="SSF51905">
    <property type="entry name" value="FAD/NAD(P)-binding domain"/>
    <property type="match status" value="1"/>
</dbReference>
<dbReference type="Pfam" id="PF13450">
    <property type="entry name" value="NAD_binding_8"/>
    <property type="match status" value="1"/>
</dbReference>
<evidence type="ECO:0000256" key="11">
    <source>
        <dbReference type="ARBA" id="ARBA00038856"/>
    </source>
</evidence>
<dbReference type="PANTHER" id="PTHR47470:SF1">
    <property type="entry name" value="FAD-DEPENDENT OXIDOREDUCTASE 2 FAD BINDING DOMAIN-CONTAINING PROTEIN"/>
    <property type="match status" value="1"/>
</dbReference>
<comment type="cofactor">
    <cofactor evidence="1">
        <name>FAD</name>
        <dbReference type="ChEBI" id="CHEBI:57692"/>
    </cofactor>
</comment>
<evidence type="ECO:0000256" key="7">
    <source>
        <dbReference type="ARBA" id="ARBA00023098"/>
    </source>
</evidence>
<feature type="region of interest" description="Disordered" evidence="16">
    <location>
        <begin position="39"/>
        <end position="96"/>
    </location>
</feature>
<keyword evidence="9" id="KW-0753">Steroid metabolism</keyword>
<evidence type="ECO:0000256" key="6">
    <source>
        <dbReference type="ARBA" id="ARBA00023002"/>
    </source>
</evidence>
<evidence type="ECO:0000256" key="15">
    <source>
        <dbReference type="ARBA" id="ARBA00049778"/>
    </source>
</evidence>
<feature type="domain" description="Glucose-methanol-choline oxidoreductase C-terminal" evidence="18">
    <location>
        <begin position="1054"/>
        <end position="1111"/>
    </location>
</feature>
<evidence type="ECO:0000256" key="12">
    <source>
        <dbReference type="ARBA" id="ARBA00049645"/>
    </source>
</evidence>
<feature type="compositionally biased region" description="Basic and acidic residues" evidence="16">
    <location>
        <begin position="529"/>
        <end position="541"/>
    </location>
</feature>
<feature type="region of interest" description="Disordered" evidence="16">
    <location>
        <begin position="529"/>
        <end position="567"/>
    </location>
</feature>
<dbReference type="InterPro" id="IPR000172">
    <property type="entry name" value="GMC_OxRdtase_N"/>
</dbReference>
<dbReference type="Pfam" id="PF05199">
    <property type="entry name" value="GMC_oxred_C"/>
    <property type="match status" value="1"/>
</dbReference>
<evidence type="ECO:0000259" key="17">
    <source>
        <dbReference type="Pfam" id="PF00732"/>
    </source>
</evidence>
<name>A0ABP6D2C9_9ACTN</name>
<dbReference type="InterPro" id="IPR052542">
    <property type="entry name" value="Cholesterol_Oxidase"/>
</dbReference>
<organism evidence="19 20">
    <name type="scientific">Actinomadura fulvescens</name>
    <dbReference type="NCBI Taxonomy" id="46160"/>
    <lineage>
        <taxon>Bacteria</taxon>
        <taxon>Bacillati</taxon>
        <taxon>Actinomycetota</taxon>
        <taxon>Actinomycetes</taxon>
        <taxon>Streptosporangiales</taxon>
        <taxon>Thermomonosporaceae</taxon>
        <taxon>Actinomadura</taxon>
    </lineage>
</organism>
<feature type="compositionally biased region" description="Low complexity" evidence="16">
    <location>
        <begin position="553"/>
        <end position="563"/>
    </location>
</feature>
<dbReference type="Pfam" id="PF00732">
    <property type="entry name" value="GMC_oxred_N"/>
    <property type="match status" value="1"/>
</dbReference>
<dbReference type="EC" id="5.3.3.1" evidence="11"/>
<dbReference type="EMBL" id="BAAATD010000016">
    <property type="protein sequence ID" value="GAA2632222.1"/>
    <property type="molecule type" value="Genomic_DNA"/>
</dbReference>
<evidence type="ECO:0000256" key="4">
    <source>
        <dbReference type="ARBA" id="ARBA00022630"/>
    </source>
</evidence>
<keyword evidence="6" id="KW-0560">Oxidoreductase</keyword>
<evidence type="ECO:0000256" key="16">
    <source>
        <dbReference type="SAM" id="MobiDB-lite"/>
    </source>
</evidence>
<keyword evidence="3" id="KW-0153">Cholesterol metabolism</keyword>
<dbReference type="Proteomes" id="UP001501509">
    <property type="component" value="Unassembled WGS sequence"/>
</dbReference>
<dbReference type="EC" id="1.1.3.6" evidence="13"/>
<feature type="domain" description="Glucose-methanol-choline oxidoreductase N-terminal" evidence="17">
    <location>
        <begin position="770"/>
        <end position="864"/>
    </location>
</feature>
<evidence type="ECO:0000256" key="10">
    <source>
        <dbReference type="ARBA" id="ARBA00023235"/>
    </source>
</evidence>
<gene>
    <name evidence="19" type="ORF">GCM10010411_83120</name>
</gene>
<dbReference type="InterPro" id="IPR036188">
    <property type="entry name" value="FAD/NAD-bd_sf"/>
</dbReference>
<reference evidence="20" key="1">
    <citation type="journal article" date="2019" name="Int. J. Syst. Evol. Microbiol.">
        <title>The Global Catalogue of Microorganisms (GCM) 10K type strain sequencing project: providing services to taxonomists for standard genome sequencing and annotation.</title>
        <authorList>
            <consortium name="The Broad Institute Genomics Platform"/>
            <consortium name="The Broad Institute Genome Sequencing Center for Infectious Disease"/>
            <person name="Wu L."/>
            <person name="Ma J."/>
        </authorList>
    </citation>
    <scope>NUCLEOTIDE SEQUENCE [LARGE SCALE GENOMIC DNA]</scope>
    <source>
        <strain evidence="20">JCM 6833</strain>
    </source>
</reference>
<keyword evidence="8" id="KW-1207">Sterol metabolism</keyword>
<accession>A0ABP6D2C9</accession>
<evidence type="ECO:0000256" key="3">
    <source>
        <dbReference type="ARBA" id="ARBA00022548"/>
    </source>
</evidence>
<dbReference type="PANTHER" id="PTHR47470">
    <property type="entry name" value="CHOLESTEROL OXIDASE"/>
    <property type="match status" value="1"/>
</dbReference>
<evidence type="ECO:0000256" key="9">
    <source>
        <dbReference type="ARBA" id="ARBA00023221"/>
    </source>
</evidence>
<evidence type="ECO:0000313" key="20">
    <source>
        <dbReference type="Proteomes" id="UP001501509"/>
    </source>
</evidence>
<keyword evidence="20" id="KW-1185">Reference proteome</keyword>
<protein>
    <recommendedName>
        <fullName evidence="14">Cholesterol oxidase</fullName>
        <ecNumber evidence="13">1.1.3.6</ecNumber>
        <ecNumber evidence="11">5.3.3.1</ecNumber>
    </recommendedName>
    <alternativeName>
        <fullName evidence="15">Cholesterol isomerase</fullName>
    </alternativeName>
</protein>
<comment type="pathway">
    <text evidence="12">Steroid metabolism; cholesterol degradation.</text>
</comment>
<comment type="similarity">
    <text evidence="2">Belongs to the GMC oxidoreductase family.</text>
</comment>
<keyword evidence="5" id="KW-0274">FAD</keyword>
<evidence type="ECO:0000259" key="18">
    <source>
        <dbReference type="Pfam" id="PF05199"/>
    </source>
</evidence>
<evidence type="ECO:0000313" key="19">
    <source>
        <dbReference type="EMBL" id="GAA2632222.1"/>
    </source>
</evidence>
<dbReference type="InterPro" id="IPR007867">
    <property type="entry name" value="GMC_OxRtase_C"/>
</dbReference>
<evidence type="ECO:0000256" key="1">
    <source>
        <dbReference type="ARBA" id="ARBA00001974"/>
    </source>
</evidence>
<evidence type="ECO:0000256" key="5">
    <source>
        <dbReference type="ARBA" id="ARBA00022827"/>
    </source>
</evidence>
<evidence type="ECO:0000256" key="2">
    <source>
        <dbReference type="ARBA" id="ARBA00010790"/>
    </source>
</evidence>
<keyword evidence="7" id="KW-0443">Lipid metabolism</keyword>
<evidence type="ECO:0000256" key="8">
    <source>
        <dbReference type="ARBA" id="ARBA00023166"/>
    </source>
</evidence>
<dbReference type="Gene3D" id="3.50.50.60">
    <property type="entry name" value="FAD/NAD(P)-binding domain"/>
    <property type="match status" value="3"/>
</dbReference>
<comment type="caution">
    <text evidence="19">The sequence shown here is derived from an EMBL/GenBank/DDBJ whole genome shotgun (WGS) entry which is preliminary data.</text>
</comment>
<keyword evidence="10" id="KW-0413">Isomerase</keyword>
<sequence>MSSLDLLLTALHDLGIQADDVEIAETYWLASHIDVAARAPGAGERPRPGTPEGSGSGRRERRDATPSRPAATRSAGSRSQEDSTSRAGLYPLSSEPASDAGERAVLARAPAVTPLPRTAALNRALRPLKRKVPSPQTLVLDEEATADRIANEKLILPVLRPERQRWLSLALVAEATPSMDIWRSLVKELVPLMERLGAFRDVRLWYLHETGDGALGLRVRPSPGGPLHRPSELVVPHGRQLTLVVTDGVDAKWRAGGPGLRMLDQWGRHGPTALLQPLPQRLWARTHLAPVPARLHATEQGLANRRLLVDKAHGRQAFGGVPVPVLEIEPEWLGPWARLVTATGAGGVDALVTWTRRPVSRDEARPRHPDDTSSPAERVMRLRAASPEAYRLAGYLSVVPLNLPIMRLVQRVMLPESRASHLAEVFNSGLLRIIGERSPNPEETRYDFEDGVREVLQGAIRRSDAIRVIESVETFVTQYLGRTRTADALLSVPGHAGDRALAAASAPFASISTEMLYRLGGDYAELARARADSPPSEEPHTSRPSAVGEARKGTPGPTTRTGPVSDSSIEHVEAVVVGSGYGGAVAAYRLAEAGRSVVLLERGRPFPPGTFPRSPAEMGRAFWDPIAGLHGMFDVWRFAGCDSIVAAGLGGGSLVDGSVLLRKDERWFVEDEPNGRGYKPWPVTRADLDPHYDVVERMMGATPYPLDRPPYDDTPKAHAMFDAAAELDLTVTRPPLAVSFAPTPEDVPGVSLPIEDASYGNLHGGHLRRTCRLCGECIIGCNDGAKNSLDHTYLSAAKHHGADIRTHHEVKAIRPRPDGGYEVDYLHHDVVRQRERRIKTISCDRLVLAAGTYGTTFLLLKSSAAFPGLSPALGTRFCGNGDLLTFLLRARDRNRVRPLDASRGPVVTTSIRLPDERDGVTGAGRGAYIQDGGYPGFMDWMVQSGDMSTQVERAARFIWGRFAEFFRDAPNTNLSRELSDLIGDGALSISSLPLLGMGRDTADGRLSLKNGRLVVDFTGGTSEVHYERLRRTMQGIADVLGADYSDNPIWFRKRVITIHPLGGAPMGDNPHEAVCDAFGEVFGFPGLYIADGAAMPGPVGPNPALTIAALADRLTTRLLEADTKRPGG</sequence>
<dbReference type="RefSeq" id="WP_344548008.1">
    <property type="nucleotide sequence ID" value="NZ_BAAATD010000016.1"/>
</dbReference>
<keyword evidence="4" id="KW-0285">Flavoprotein</keyword>
<evidence type="ECO:0000256" key="14">
    <source>
        <dbReference type="ARBA" id="ARBA00049744"/>
    </source>
</evidence>
<evidence type="ECO:0000256" key="13">
    <source>
        <dbReference type="ARBA" id="ARBA00049723"/>
    </source>
</evidence>
<dbReference type="InterPro" id="IPR047738">
    <property type="entry name" value="SAV_2336-like_N"/>
</dbReference>
<proteinExistence type="inferred from homology"/>
<dbReference type="NCBIfam" id="NF041121">
    <property type="entry name" value="SAV_2336_NTERM"/>
    <property type="match status" value="1"/>
</dbReference>